<accession>A0A931GYV5</accession>
<organism evidence="1 2">
    <name type="scientific">Panacibacter microcysteis</name>
    <dbReference type="NCBI Taxonomy" id="2793269"/>
    <lineage>
        <taxon>Bacteria</taxon>
        <taxon>Pseudomonadati</taxon>
        <taxon>Bacteroidota</taxon>
        <taxon>Chitinophagia</taxon>
        <taxon>Chitinophagales</taxon>
        <taxon>Chitinophagaceae</taxon>
        <taxon>Panacibacter</taxon>
    </lineage>
</organism>
<reference evidence="1" key="1">
    <citation type="submission" date="2020-11" db="EMBL/GenBank/DDBJ databases">
        <title>Bacterial whole genome sequence for Panacibacter sp. DH6.</title>
        <authorList>
            <person name="Le V."/>
            <person name="Ko S."/>
            <person name="Ahn C.-Y."/>
            <person name="Oh H.-M."/>
        </authorList>
    </citation>
    <scope>NUCLEOTIDE SEQUENCE</scope>
    <source>
        <strain evidence="1">DH6</strain>
    </source>
</reference>
<dbReference type="AlphaFoldDB" id="A0A931GYV5"/>
<comment type="caution">
    <text evidence="1">The sequence shown here is derived from an EMBL/GenBank/DDBJ whole genome shotgun (WGS) entry which is preliminary data.</text>
</comment>
<sequence length="131" mass="15601">MVQTDIPQLSKECNDWRERLHSFRDEFNRLKHELQHVANRALSKDQLTGLEHYQNQLHIQLINIHDLKQAVKTHDKKIQYEVSENQGQLTDDTYTEHENLYDAYHSLQSTLDELRSAFYKYVKSIAVANYN</sequence>
<keyword evidence="2" id="KW-1185">Reference proteome</keyword>
<evidence type="ECO:0000313" key="2">
    <source>
        <dbReference type="Proteomes" id="UP000628448"/>
    </source>
</evidence>
<protein>
    <submittedName>
        <fullName evidence="1">Uncharacterized protein</fullName>
    </submittedName>
</protein>
<dbReference type="RefSeq" id="WP_196991946.1">
    <property type="nucleotide sequence ID" value="NZ_JADWYR010000002.1"/>
</dbReference>
<evidence type="ECO:0000313" key="1">
    <source>
        <dbReference type="EMBL" id="MBG9377884.1"/>
    </source>
</evidence>
<gene>
    <name evidence="1" type="ORF">I5907_16710</name>
</gene>
<proteinExistence type="predicted"/>
<dbReference type="EMBL" id="JADWYR010000002">
    <property type="protein sequence ID" value="MBG9377884.1"/>
    <property type="molecule type" value="Genomic_DNA"/>
</dbReference>
<dbReference type="Proteomes" id="UP000628448">
    <property type="component" value="Unassembled WGS sequence"/>
</dbReference>
<name>A0A931GYV5_9BACT</name>